<organism evidence="4 5">
    <name type="scientific">Streptococcus macacae NCTC 11558</name>
    <dbReference type="NCBI Taxonomy" id="764298"/>
    <lineage>
        <taxon>Bacteria</taxon>
        <taxon>Bacillati</taxon>
        <taxon>Bacillota</taxon>
        <taxon>Bacilli</taxon>
        <taxon>Lactobacillales</taxon>
        <taxon>Streptococcaceae</taxon>
        <taxon>Streptococcus</taxon>
    </lineage>
</organism>
<dbReference type="Gene3D" id="2.10.270.10">
    <property type="entry name" value="Cholin Binding"/>
    <property type="match status" value="4"/>
</dbReference>
<evidence type="ECO:0000256" key="2">
    <source>
        <dbReference type="PROSITE-ProRule" id="PRU00591"/>
    </source>
</evidence>
<reference evidence="4 5" key="1">
    <citation type="journal article" date="2014" name="Int. J. Syst. Evol. Microbiol.">
        <title>Phylogenomics and the dynamic genome evolution of the genus Streptococcus.</title>
        <authorList>
            <consortium name="The Broad Institute Genome Sequencing Platform"/>
            <person name="Richards V.P."/>
            <person name="Palmer S.R."/>
            <person name="Pavinski Bitar P.D."/>
            <person name="Qin X."/>
            <person name="Weinstock G.M."/>
            <person name="Highlander S.K."/>
            <person name="Town C.D."/>
            <person name="Burne R.A."/>
            <person name="Stanhope M.J."/>
        </authorList>
    </citation>
    <scope>NUCLEOTIDE SEQUENCE [LARGE SCALE GENOMIC DNA]</scope>
    <source>
        <strain evidence="4 5">NCTC 11558</strain>
    </source>
</reference>
<evidence type="ECO:0000313" key="5">
    <source>
        <dbReference type="Proteomes" id="UP000003573"/>
    </source>
</evidence>
<dbReference type="Pfam" id="PF19127">
    <property type="entry name" value="Choline_bind_3"/>
    <property type="match status" value="3"/>
</dbReference>
<gene>
    <name evidence="4" type="ORF">STRMA_0515</name>
</gene>
<feature type="signal peptide" evidence="3">
    <location>
        <begin position="1"/>
        <end position="37"/>
    </location>
</feature>
<dbReference type="STRING" id="764298.STRMA_0515"/>
<dbReference type="eggNOG" id="COG5263">
    <property type="taxonomic scope" value="Bacteria"/>
</dbReference>
<protein>
    <submittedName>
        <fullName evidence="4">Cell wall-binding repeat protein</fullName>
    </submittedName>
</protein>
<dbReference type="NCBIfam" id="TIGR04035">
    <property type="entry name" value="glucan_65_rpt"/>
    <property type="match status" value="2"/>
</dbReference>
<evidence type="ECO:0000256" key="1">
    <source>
        <dbReference type="ARBA" id="ARBA00022737"/>
    </source>
</evidence>
<feature type="chain" id="PRO_5003479538" evidence="3">
    <location>
        <begin position="38"/>
        <end position="368"/>
    </location>
</feature>
<keyword evidence="1" id="KW-0677">Repeat</keyword>
<name>G5JZ97_9STRE</name>
<dbReference type="RefSeq" id="WP_003081000.1">
    <property type="nucleotide sequence ID" value="NZ_AEUW02000001.1"/>
</dbReference>
<dbReference type="PROSITE" id="PS51170">
    <property type="entry name" value="CW"/>
    <property type="match status" value="1"/>
</dbReference>
<dbReference type="Proteomes" id="UP000003573">
    <property type="component" value="Unassembled WGS sequence"/>
</dbReference>
<accession>G5JZ97</accession>
<keyword evidence="3" id="KW-0732">Signal</keyword>
<dbReference type="InterPro" id="IPR018337">
    <property type="entry name" value="Cell_wall/Cho-bd_repeat"/>
</dbReference>
<dbReference type="InterPro" id="IPR027636">
    <property type="entry name" value="Glucan-bd_rpt"/>
</dbReference>
<proteinExistence type="predicted"/>
<dbReference type="AlphaFoldDB" id="G5JZ97"/>
<evidence type="ECO:0000256" key="3">
    <source>
        <dbReference type="SAM" id="SignalP"/>
    </source>
</evidence>
<dbReference type="Pfam" id="PF01473">
    <property type="entry name" value="Choline_bind_1"/>
    <property type="match status" value="2"/>
</dbReference>
<comment type="caution">
    <text evidence="4">The sequence shown here is derived from an EMBL/GenBank/DDBJ whole genome shotgun (WGS) entry which is preliminary data.</text>
</comment>
<evidence type="ECO:0000313" key="4">
    <source>
        <dbReference type="EMBL" id="EHJ52686.1"/>
    </source>
</evidence>
<dbReference type="OrthoDB" id="2032428at2"/>
<feature type="repeat" description="Cell wall-binding" evidence="2">
    <location>
        <begin position="98"/>
        <end position="117"/>
    </location>
</feature>
<sequence length="368" mass="41958">MKRQNNVKFFSKKRWLKTIGATIVSLAALNYAGLADANQATVANAKTASSIQTSKVSQQISAAKGNQTVPTQVDSKKTGFITKADGNTYYINEKGIAVTGLQSIDGKTYYFSSAGVLQKDTLQFINMSYYYFDKDTGAALTNQFKADKYQQIYYFGKDGKAVDGFQTINQKQYYFYNYHLVQNRLIEINRDVYYFDAKGQPLSNQFITWNGYTYYLGKDGKALTGWQTIEGKRYYFSDKNGDRPGHQTKGQMYKGSNVYTIDGHKYLFDTNTGQVLTNRFGFYQNAWYYFDSEGKAVSGWQTIEGKRMYFRPNTDSQKEAQVKGELIDIDGSLYYFDQDSGELWTNRSLTYNGKNYQIDKDGKATLTP</sequence>
<dbReference type="EMBL" id="AEUW02000001">
    <property type="protein sequence ID" value="EHJ52686.1"/>
    <property type="molecule type" value="Genomic_DNA"/>
</dbReference>
<dbReference type="SUPFAM" id="SSF69360">
    <property type="entry name" value="Cell wall binding repeat"/>
    <property type="match status" value="2"/>
</dbReference>
<keyword evidence="5" id="KW-1185">Reference proteome</keyword>